<keyword evidence="2" id="KW-0472">Membrane</keyword>
<reference evidence="3" key="1">
    <citation type="submission" date="2014-09" db="EMBL/GenBank/DDBJ databases">
        <title>Draft genome sequence of an oleaginous Mucoromycotina fungus Mucor ambiguus NBRC6742.</title>
        <authorList>
            <person name="Takeda I."/>
            <person name="Yamane N."/>
            <person name="Morita T."/>
            <person name="Tamano K."/>
            <person name="Machida M."/>
            <person name="Baker S."/>
            <person name="Koike H."/>
        </authorList>
    </citation>
    <scope>NUCLEOTIDE SEQUENCE</scope>
    <source>
        <strain evidence="3">NBRC 6742</strain>
    </source>
</reference>
<feature type="transmembrane region" description="Helical" evidence="2">
    <location>
        <begin position="50"/>
        <end position="72"/>
    </location>
</feature>
<proteinExistence type="predicted"/>
<dbReference type="OrthoDB" id="2256270at2759"/>
<sequence length="391" mass="43400">METDTTVKQRPGNSIPSMTAFSIMFVSIGMSCFIWQSITAGQMFYKARKPIIGIVFAQATLGIVVTFVTLLTSLTPDIDCTFRLLFSVVGVNVADISLQFVLLWKAYLGNNRSKLILGVGCIPLVAIAAFIIANMTFGRSISEQGVGLCDTDYPTYIVIAKAAIDCTSNTFLSGCFVLVIYRHYRILGSSIQKTLITEGLIYCFGVCLSNILTGILMAKTVLGGSTPILYTIDWYLASYLIIKQLRSRHKHTEFKEDEDEEEEDDNSSSINSKCDNQSYQRHDDEECANQDDIDLYHNKARDTYYQSIDGTVVASLTATSTPHHSYLEGDDAKLYPLPNLPPFEKKTCDYTRKNSAAQLLEKTDMTVETLAVREMAPELPKPAIPKAKDGK</sequence>
<evidence type="ECO:0008006" key="5">
    <source>
        <dbReference type="Google" id="ProtNLM"/>
    </source>
</evidence>
<feature type="compositionally biased region" description="Polar residues" evidence="1">
    <location>
        <begin position="267"/>
        <end position="279"/>
    </location>
</feature>
<accession>A0A0C9MA01</accession>
<feature type="region of interest" description="Disordered" evidence="1">
    <location>
        <begin position="253"/>
        <end position="287"/>
    </location>
</feature>
<feature type="transmembrane region" description="Helical" evidence="2">
    <location>
        <begin position="20"/>
        <end position="38"/>
    </location>
</feature>
<keyword evidence="2" id="KW-0812">Transmembrane</keyword>
<evidence type="ECO:0000256" key="1">
    <source>
        <dbReference type="SAM" id="MobiDB-lite"/>
    </source>
</evidence>
<evidence type="ECO:0000313" key="4">
    <source>
        <dbReference type="Proteomes" id="UP000053815"/>
    </source>
</evidence>
<feature type="transmembrane region" description="Helical" evidence="2">
    <location>
        <begin position="224"/>
        <end position="242"/>
    </location>
</feature>
<evidence type="ECO:0000256" key="2">
    <source>
        <dbReference type="SAM" id="Phobius"/>
    </source>
</evidence>
<dbReference type="Proteomes" id="UP000053815">
    <property type="component" value="Unassembled WGS sequence"/>
</dbReference>
<feature type="transmembrane region" description="Helical" evidence="2">
    <location>
        <begin position="84"/>
        <end position="103"/>
    </location>
</feature>
<evidence type="ECO:0000313" key="3">
    <source>
        <dbReference type="EMBL" id="GAN07266.1"/>
    </source>
</evidence>
<keyword evidence="4" id="KW-1185">Reference proteome</keyword>
<organism evidence="3">
    <name type="scientific">Mucor ambiguus</name>
    <dbReference type="NCBI Taxonomy" id="91626"/>
    <lineage>
        <taxon>Eukaryota</taxon>
        <taxon>Fungi</taxon>
        <taxon>Fungi incertae sedis</taxon>
        <taxon>Mucoromycota</taxon>
        <taxon>Mucoromycotina</taxon>
        <taxon>Mucoromycetes</taxon>
        <taxon>Mucorales</taxon>
        <taxon>Mucorineae</taxon>
        <taxon>Mucoraceae</taxon>
        <taxon>Mucor</taxon>
    </lineage>
</organism>
<feature type="transmembrane region" description="Helical" evidence="2">
    <location>
        <begin position="115"/>
        <end position="137"/>
    </location>
</feature>
<feature type="transmembrane region" description="Helical" evidence="2">
    <location>
        <begin position="200"/>
        <end position="218"/>
    </location>
</feature>
<protein>
    <recommendedName>
        <fullName evidence="5">Integral membrane protein</fullName>
    </recommendedName>
</protein>
<gene>
    <name evidence="3" type="ORF">MAM1_0154c06762</name>
</gene>
<keyword evidence="2" id="KW-1133">Transmembrane helix</keyword>
<dbReference type="AlphaFoldDB" id="A0A0C9MA01"/>
<name>A0A0C9MA01_9FUNG</name>
<feature type="compositionally biased region" description="Acidic residues" evidence="1">
    <location>
        <begin position="255"/>
        <end position="266"/>
    </location>
</feature>
<feature type="transmembrane region" description="Helical" evidence="2">
    <location>
        <begin position="157"/>
        <end position="180"/>
    </location>
</feature>
<dbReference type="EMBL" id="DF836443">
    <property type="protein sequence ID" value="GAN07266.1"/>
    <property type="molecule type" value="Genomic_DNA"/>
</dbReference>